<dbReference type="Proteomes" id="UP001597151">
    <property type="component" value="Unassembled WGS sequence"/>
</dbReference>
<dbReference type="PANTHER" id="PTHR11895">
    <property type="entry name" value="TRANSAMIDASE"/>
    <property type="match status" value="1"/>
</dbReference>
<evidence type="ECO:0000259" key="1">
    <source>
        <dbReference type="Pfam" id="PF01425"/>
    </source>
</evidence>
<dbReference type="InterPro" id="IPR023631">
    <property type="entry name" value="Amidase_dom"/>
</dbReference>
<sequence length="437" mass="45483">MNISPLTSPCGRITYRAEDHARHAIDRAMDMPMSVMSRIYMQYDSARIMQAARDLDADATRRAGPLAGLLISIKDLFDEAGQVTAAGSKILRAAAPAKADAPVVARLKAAGAVPCGRTTMSEFAYSGVGLNPHSGNPGNARDPSRISGGSSSGAAVSVALGLADVALGTDTGGSVRIPAALNGLAGFKPTQATVPLEGAFPLSQTFDSIGPLALRIATCAAVHGVLSGTAAPQQQPANRPLRLAVLQGPLMSGLDAQVTADFAAALTVLRAAGHEVIEAELPEIEGYGDVNRIVVATEAHAIHAHHLDGLKTQGDPRVLQRIMSATGFAASDYADKLAHRARAMAAFHTLAYGIDAFLLPTVPTVAPAIAEVDADFDRLNALMLRNPSLVNFLDGCAATVPMQRAQRLATGLMIFAPGGQDWQVLDIAQHCEALLQS</sequence>
<evidence type="ECO:0000313" key="2">
    <source>
        <dbReference type="EMBL" id="MFD1194957.1"/>
    </source>
</evidence>
<accession>A0ABW3TEH8</accession>
<dbReference type="RefSeq" id="WP_380791176.1">
    <property type="nucleotide sequence ID" value="NZ_JBHTKR010000004.1"/>
</dbReference>
<dbReference type="EMBL" id="JBHTKR010000004">
    <property type="protein sequence ID" value="MFD1194957.1"/>
    <property type="molecule type" value="Genomic_DNA"/>
</dbReference>
<keyword evidence="3" id="KW-1185">Reference proteome</keyword>
<reference evidence="3" key="1">
    <citation type="journal article" date="2019" name="Int. J. Syst. Evol. Microbiol.">
        <title>The Global Catalogue of Microorganisms (GCM) 10K type strain sequencing project: providing services to taxonomists for standard genome sequencing and annotation.</title>
        <authorList>
            <consortium name="The Broad Institute Genomics Platform"/>
            <consortium name="The Broad Institute Genome Sequencing Center for Infectious Disease"/>
            <person name="Wu L."/>
            <person name="Ma J."/>
        </authorList>
    </citation>
    <scope>NUCLEOTIDE SEQUENCE [LARGE SCALE GENOMIC DNA]</scope>
    <source>
        <strain evidence="3">CCUG 55328</strain>
    </source>
</reference>
<dbReference type="Pfam" id="PF01425">
    <property type="entry name" value="Amidase"/>
    <property type="match status" value="1"/>
</dbReference>
<feature type="domain" description="Amidase" evidence="1">
    <location>
        <begin position="37"/>
        <end position="425"/>
    </location>
</feature>
<proteinExistence type="predicted"/>
<organism evidence="2 3">
    <name type="scientific">Seohaeicola saemankumensis</name>
    <dbReference type="NCBI Taxonomy" id="481181"/>
    <lineage>
        <taxon>Bacteria</taxon>
        <taxon>Pseudomonadati</taxon>
        <taxon>Pseudomonadota</taxon>
        <taxon>Alphaproteobacteria</taxon>
        <taxon>Rhodobacterales</taxon>
        <taxon>Roseobacteraceae</taxon>
        <taxon>Seohaeicola</taxon>
    </lineage>
</organism>
<dbReference type="InterPro" id="IPR000120">
    <property type="entry name" value="Amidase"/>
</dbReference>
<dbReference type="InterPro" id="IPR020556">
    <property type="entry name" value="Amidase_CS"/>
</dbReference>
<dbReference type="Gene3D" id="3.90.1300.10">
    <property type="entry name" value="Amidase signature (AS) domain"/>
    <property type="match status" value="1"/>
</dbReference>
<protein>
    <submittedName>
        <fullName evidence="2">Amidase</fullName>
    </submittedName>
</protein>
<dbReference type="PANTHER" id="PTHR11895:SF176">
    <property type="entry name" value="AMIDASE AMID-RELATED"/>
    <property type="match status" value="1"/>
</dbReference>
<dbReference type="PROSITE" id="PS00571">
    <property type="entry name" value="AMIDASES"/>
    <property type="match status" value="1"/>
</dbReference>
<name>A0ABW3TEH8_9RHOB</name>
<gene>
    <name evidence="2" type="ORF">ACFQ3C_09770</name>
</gene>
<evidence type="ECO:0000313" key="3">
    <source>
        <dbReference type="Proteomes" id="UP001597151"/>
    </source>
</evidence>
<comment type="caution">
    <text evidence="2">The sequence shown here is derived from an EMBL/GenBank/DDBJ whole genome shotgun (WGS) entry which is preliminary data.</text>
</comment>
<dbReference type="InterPro" id="IPR036928">
    <property type="entry name" value="AS_sf"/>
</dbReference>
<dbReference type="NCBIfam" id="NF005460">
    <property type="entry name" value="PRK07056.1"/>
    <property type="match status" value="1"/>
</dbReference>
<dbReference type="SUPFAM" id="SSF75304">
    <property type="entry name" value="Amidase signature (AS) enzymes"/>
    <property type="match status" value="1"/>
</dbReference>